<dbReference type="KEGG" id="syc:syc1207_d"/>
<gene>
    <name evidence="1" type="primary">chlP</name>
    <name evidence="1" type="ordered locus">syc1207_d</name>
</gene>
<protein>
    <submittedName>
        <fullName evidence="1">Geranylgeranyl hydrogenase</fullName>
    </submittedName>
</protein>
<name>A0A0H3K2D1_SYNP6</name>
<organism evidence="1 2">
    <name type="scientific">Synechococcus sp. (strain ATCC 27144 / PCC 6301 / SAUG 1402/1)</name>
    <name type="common">Anacystis nidulans</name>
    <dbReference type="NCBI Taxonomy" id="269084"/>
    <lineage>
        <taxon>Bacteria</taxon>
        <taxon>Bacillati</taxon>
        <taxon>Cyanobacteriota</taxon>
        <taxon>Cyanophyceae</taxon>
        <taxon>Synechococcales</taxon>
        <taxon>Synechococcaceae</taxon>
        <taxon>Synechococcus</taxon>
    </lineage>
</organism>
<reference evidence="1 2" key="1">
    <citation type="journal article" date="2007" name="Photosyn. Res.">
        <title>Complete nucleotide sequence of the freshwater unicellular cyanobacterium Synechococcus elongatus PCC 6301 chromosome: gene content and organization.</title>
        <authorList>
            <person name="Sugita C."/>
            <person name="Ogata K."/>
            <person name="Shikata M."/>
            <person name="Jikuya H."/>
            <person name="Takano J."/>
            <person name="Furumichi M."/>
            <person name="Kanehisa M."/>
            <person name="Omata T."/>
            <person name="Sugiura M."/>
            <person name="Sugita M."/>
        </authorList>
    </citation>
    <scope>NUCLEOTIDE SEQUENCE [LARGE SCALE GENOMIC DNA]</scope>
    <source>
        <strain evidence="2">ATCC 27144 / PCC 6301 / SAUG 1402/1</strain>
    </source>
</reference>
<dbReference type="Proteomes" id="UP000001175">
    <property type="component" value="Chromosome"/>
</dbReference>
<dbReference type="EMBL" id="AP008231">
    <property type="protein sequence ID" value="BAD79397.1"/>
    <property type="molecule type" value="Genomic_DNA"/>
</dbReference>
<accession>A0A0H3K2D1</accession>
<evidence type="ECO:0000313" key="1">
    <source>
        <dbReference type="EMBL" id="BAD79397.1"/>
    </source>
</evidence>
<proteinExistence type="predicted"/>
<sequence length="102" mass="11730">MRHARLWTEPTFPSLWIATTAYDCCDDDAIGIYAVEDRVGELGSQVASNLPLNDWPTLRRCKNLEDSFLDCVNKALVLIALTKKLHRFRILLQSCWMKLVPH</sequence>
<dbReference type="AlphaFoldDB" id="A0A0H3K2D1"/>
<evidence type="ECO:0000313" key="2">
    <source>
        <dbReference type="Proteomes" id="UP000001175"/>
    </source>
</evidence>